<evidence type="ECO:0000313" key="2">
    <source>
        <dbReference type="EMBL" id="MBW0509644.1"/>
    </source>
</evidence>
<keyword evidence="3" id="KW-1185">Reference proteome</keyword>
<protein>
    <submittedName>
        <fullName evidence="2">Uncharacterized protein</fullName>
    </submittedName>
</protein>
<proteinExistence type="predicted"/>
<accession>A0A9Q3DUN6</accession>
<evidence type="ECO:0000256" key="1">
    <source>
        <dbReference type="SAM" id="Phobius"/>
    </source>
</evidence>
<feature type="transmembrane region" description="Helical" evidence="1">
    <location>
        <begin position="19"/>
        <end position="41"/>
    </location>
</feature>
<name>A0A9Q3DUN6_9BASI</name>
<sequence>MPLTLVACLPDMPPTPLTILTLVWCLPDLPLMLLTILTLAVPSRHASDAPYHPYAHAVPSQHASDAPYHPYCPPNMPPMPPETGLIVKAAYNPYAPASPSR</sequence>
<keyword evidence="1" id="KW-0812">Transmembrane</keyword>
<dbReference type="AlphaFoldDB" id="A0A9Q3DUN6"/>
<keyword evidence="1" id="KW-0472">Membrane</keyword>
<comment type="caution">
    <text evidence="2">The sequence shown here is derived from an EMBL/GenBank/DDBJ whole genome shotgun (WGS) entry which is preliminary data.</text>
</comment>
<reference evidence="2" key="1">
    <citation type="submission" date="2021-03" db="EMBL/GenBank/DDBJ databases">
        <title>Draft genome sequence of rust myrtle Austropuccinia psidii MF-1, a brazilian biotype.</title>
        <authorList>
            <person name="Quecine M.C."/>
            <person name="Pachon D.M.R."/>
            <person name="Bonatelli M.L."/>
            <person name="Correr F.H."/>
            <person name="Franceschini L.M."/>
            <person name="Leite T.F."/>
            <person name="Margarido G.R.A."/>
            <person name="Almeida C.A."/>
            <person name="Ferrarezi J.A."/>
            <person name="Labate C.A."/>
        </authorList>
    </citation>
    <scope>NUCLEOTIDE SEQUENCE</scope>
    <source>
        <strain evidence="2">MF-1</strain>
    </source>
</reference>
<keyword evidence="1" id="KW-1133">Transmembrane helix</keyword>
<gene>
    <name evidence="2" type="ORF">O181_049359</name>
</gene>
<dbReference type="EMBL" id="AVOT02021060">
    <property type="protein sequence ID" value="MBW0509644.1"/>
    <property type="molecule type" value="Genomic_DNA"/>
</dbReference>
<dbReference type="Proteomes" id="UP000765509">
    <property type="component" value="Unassembled WGS sequence"/>
</dbReference>
<evidence type="ECO:0000313" key="3">
    <source>
        <dbReference type="Proteomes" id="UP000765509"/>
    </source>
</evidence>
<organism evidence="2 3">
    <name type="scientific">Austropuccinia psidii MF-1</name>
    <dbReference type="NCBI Taxonomy" id="1389203"/>
    <lineage>
        <taxon>Eukaryota</taxon>
        <taxon>Fungi</taxon>
        <taxon>Dikarya</taxon>
        <taxon>Basidiomycota</taxon>
        <taxon>Pucciniomycotina</taxon>
        <taxon>Pucciniomycetes</taxon>
        <taxon>Pucciniales</taxon>
        <taxon>Sphaerophragmiaceae</taxon>
        <taxon>Austropuccinia</taxon>
    </lineage>
</organism>